<dbReference type="Gene3D" id="1.25.40.10">
    <property type="entry name" value="Tetratricopeptide repeat domain"/>
    <property type="match status" value="1"/>
</dbReference>
<proteinExistence type="predicted"/>
<keyword evidence="4" id="KW-1185">Reference proteome</keyword>
<evidence type="ECO:0000313" key="4">
    <source>
        <dbReference type="Proteomes" id="UP001470230"/>
    </source>
</evidence>
<evidence type="ECO:0000313" key="2">
    <source>
        <dbReference type="EMBL" id="KAK8834435.1"/>
    </source>
</evidence>
<dbReference type="Proteomes" id="UP001470230">
    <property type="component" value="Unassembled WGS sequence"/>
</dbReference>
<gene>
    <name evidence="3" type="ORF">M9Y10_018148</name>
    <name evidence="2" type="ORF">M9Y10_030612</name>
</gene>
<accession>A0ABR2GKG9</accession>
<organism evidence="2 4">
    <name type="scientific">Tritrichomonas musculus</name>
    <dbReference type="NCBI Taxonomy" id="1915356"/>
    <lineage>
        <taxon>Eukaryota</taxon>
        <taxon>Metamonada</taxon>
        <taxon>Parabasalia</taxon>
        <taxon>Tritrichomonadida</taxon>
        <taxon>Tritrichomonadidae</taxon>
        <taxon>Tritrichomonas</taxon>
    </lineage>
</organism>
<feature type="domain" description="Protein kinase" evidence="1">
    <location>
        <begin position="205"/>
        <end position="455"/>
    </location>
</feature>
<dbReference type="Pfam" id="PF08238">
    <property type="entry name" value="Sel1"/>
    <property type="match status" value="3"/>
</dbReference>
<dbReference type="InterPro" id="IPR011009">
    <property type="entry name" value="Kinase-like_dom_sf"/>
</dbReference>
<sequence length="692" mass="81169">MIDNILKIPHLIKNDKIGFRKQCFNEIFQDYSFFAITQNISLKEEENQKIIQNIKESKVIIFSQDERLNEGTANKYLILGFEKTLIILDQSTTSISFINKLVSINSKMSVCFLSDTKNIVKEKIEICNQEIESDEIFQDEIKNFYNDCQIISKKAMGEAYSIIYPCILGYLIKKSYFQTQKYRIEKFILGIENDHKPETISENEYVELRNVGIGSLFICELIYHIKKGEIYVIKRPRSHDPENAKLIKREAENYSRISHPLLPKFIGRVKDKDYLVIEFINGKTLSKINEFELSIDDLTTIIFELLMVFEYIHGQGLIYRDIKPNNIMIDEHKTVVLIDFDRLIDSRNENNNVDQTLDLNTDEYMAPEIFYGQVTKYSFKSDIYSLGKVVEYLVDQVKRGYDSKKAKDQSDFFSGIKLIFNKCLDKTVENRPSILDIINDYVAKYQKKILMKSFFYFAQINVVFTKYKINQPVVKHVLDVIYFKGLYNVKRDIEEAIHYYKEASSFNINYAKNNLGIIYKHGFGDKIKKRVGDAIVYFEEAIRQKNDYLSMYNLAHLYIYDETVNGDINKSIELLIKSSDQFSYSMILLCILIVKQLGFDIDLIKENIEERSGEQKNLSIRVIQKIFDLNLFDKLSFETMYESYRNKDFLYDALRKIIESSDLLKPKPKDVPKYPNAKDITSLFYEGFGQEL</sequence>
<dbReference type="EMBL" id="JAPFFF010000024">
    <property type="protein sequence ID" value="KAK8850037.1"/>
    <property type="molecule type" value="Genomic_DNA"/>
</dbReference>
<evidence type="ECO:0000313" key="3">
    <source>
        <dbReference type="EMBL" id="KAK8850037.1"/>
    </source>
</evidence>
<reference evidence="2 4" key="1">
    <citation type="submission" date="2024-04" db="EMBL/GenBank/DDBJ databases">
        <title>Tritrichomonas musculus Genome.</title>
        <authorList>
            <person name="Alves-Ferreira E."/>
            <person name="Grigg M."/>
            <person name="Lorenzi H."/>
            <person name="Galac M."/>
        </authorList>
    </citation>
    <scope>NUCLEOTIDE SEQUENCE [LARGE SCALE GENOMIC DNA]</scope>
    <source>
        <strain evidence="2 4">EAF2021</strain>
    </source>
</reference>
<dbReference type="SMART" id="SM00220">
    <property type="entry name" value="S_TKc"/>
    <property type="match status" value="1"/>
</dbReference>
<dbReference type="InterPro" id="IPR008271">
    <property type="entry name" value="Ser/Thr_kinase_AS"/>
</dbReference>
<protein>
    <recommendedName>
        <fullName evidence="1">Protein kinase domain-containing protein</fullName>
    </recommendedName>
</protein>
<dbReference type="PROSITE" id="PS00108">
    <property type="entry name" value="PROTEIN_KINASE_ST"/>
    <property type="match status" value="1"/>
</dbReference>
<dbReference type="SMART" id="SM00671">
    <property type="entry name" value="SEL1"/>
    <property type="match status" value="3"/>
</dbReference>
<dbReference type="SUPFAM" id="SSF81901">
    <property type="entry name" value="HCP-like"/>
    <property type="match status" value="1"/>
</dbReference>
<name>A0ABR2GKG9_9EUKA</name>
<dbReference type="InterPro" id="IPR011990">
    <property type="entry name" value="TPR-like_helical_dom_sf"/>
</dbReference>
<dbReference type="Gene3D" id="1.10.510.10">
    <property type="entry name" value="Transferase(Phosphotransferase) domain 1"/>
    <property type="match status" value="1"/>
</dbReference>
<comment type="caution">
    <text evidence="2">The sequence shown here is derived from an EMBL/GenBank/DDBJ whole genome shotgun (WGS) entry which is preliminary data.</text>
</comment>
<dbReference type="PROSITE" id="PS50011">
    <property type="entry name" value="PROTEIN_KINASE_DOM"/>
    <property type="match status" value="1"/>
</dbReference>
<dbReference type="EMBL" id="JAPFFF010000409">
    <property type="protein sequence ID" value="KAK8834435.1"/>
    <property type="molecule type" value="Genomic_DNA"/>
</dbReference>
<dbReference type="InterPro" id="IPR053235">
    <property type="entry name" value="Ser_Thr_kinase"/>
</dbReference>
<dbReference type="InterPro" id="IPR000719">
    <property type="entry name" value="Prot_kinase_dom"/>
</dbReference>
<dbReference type="PANTHER" id="PTHR24361">
    <property type="entry name" value="MITOGEN-ACTIVATED KINASE KINASE KINASE"/>
    <property type="match status" value="1"/>
</dbReference>
<evidence type="ECO:0000259" key="1">
    <source>
        <dbReference type="PROSITE" id="PS50011"/>
    </source>
</evidence>
<dbReference type="InterPro" id="IPR006597">
    <property type="entry name" value="Sel1-like"/>
</dbReference>
<dbReference type="PANTHER" id="PTHR24361:SF678">
    <property type="entry name" value="SPORULATION-SPECIFIC PROTEIN 1"/>
    <property type="match status" value="1"/>
</dbReference>
<dbReference type="SUPFAM" id="SSF56112">
    <property type="entry name" value="Protein kinase-like (PK-like)"/>
    <property type="match status" value="1"/>
</dbReference>
<dbReference type="Pfam" id="PF00069">
    <property type="entry name" value="Pkinase"/>
    <property type="match status" value="1"/>
</dbReference>